<evidence type="ECO:0000256" key="1">
    <source>
        <dbReference type="ARBA" id="ARBA00004496"/>
    </source>
</evidence>
<dbReference type="PROSITE" id="PS50151">
    <property type="entry name" value="UVR"/>
    <property type="match status" value="1"/>
</dbReference>
<evidence type="ECO:0000256" key="10">
    <source>
        <dbReference type="ARBA" id="ARBA00026033"/>
    </source>
</evidence>
<dbReference type="EMBL" id="JASGBQ010000020">
    <property type="protein sequence ID" value="MDI9242865.1"/>
    <property type="molecule type" value="Genomic_DNA"/>
</dbReference>
<keyword evidence="4 12" id="KW-0547">Nucleotide-binding</keyword>
<dbReference type="Pfam" id="PF17757">
    <property type="entry name" value="UvrB_inter"/>
    <property type="match status" value="1"/>
</dbReference>
<evidence type="ECO:0000256" key="8">
    <source>
        <dbReference type="ARBA" id="ARBA00022881"/>
    </source>
</evidence>
<dbReference type="SMART" id="SM00487">
    <property type="entry name" value="DEXDc"/>
    <property type="match status" value="1"/>
</dbReference>
<dbReference type="GO" id="GO:0006289">
    <property type="term" value="P:nucleotide-excision repair"/>
    <property type="evidence" value="ECO:0007669"/>
    <property type="project" value="UniProtKB-UniRule"/>
</dbReference>
<keyword evidence="6 12" id="KW-0228">DNA excision</keyword>
<dbReference type="SUPFAM" id="SSF52540">
    <property type="entry name" value="P-loop containing nucleoside triphosphate hydrolases"/>
    <property type="match status" value="2"/>
</dbReference>
<dbReference type="SMART" id="SM00490">
    <property type="entry name" value="HELICc"/>
    <property type="match status" value="1"/>
</dbReference>
<protein>
    <recommendedName>
        <fullName evidence="11 12">UvrABC system protein B</fullName>
        <shortName evidence="12">Protein UvrB</shortName>
    </recommendedName>
    <alternativeName>
        <fullName evidence="12">Excinuclease ABC subunit B</fullName>
    </alternativeName>
</protein>
<evidence type="ECO:0000313" key="18">
    <source>
        <dbReference type="EMBL" id="MDI9242865.1"/>
    </source>
</evidence>
<accession>A0AAP4BBX5</accession>
<dbReference type="InterPro" id="IPR024759">
    <property type="entry name" value="UvrB_YAD/RRR_dom"/>
</dbReference>
<organism evidence="18 19">
    <name type="scientific">Fusibacillus kribbianus</name>
    <dbReference type="NCBI Taxonomy" id="3044208"/>
    <lineage>
        <taxon>Bacteria</taxon>
        <taxon>Bacillati</taxon>
        <taxon>Bacillota</taxon>
        <taxon>Clostridia</taxon>
        <taxon>Lachnospirales</taxon>
        <taxon>Lachnospiraceae</taxon>
        <taxon>Fusibacillus</taxon>
    </lineage>
</organism>
<sequence>MDKFILHSEYAPTGDQPQAIEQLVKGFKEGNQFQTLLGVTGSGKTFTMANVIQKLNKPTLVIAHNKTLAAQLYSEFKEFFPENAVEYFVSYYDYYQPEAYVPSTDTYIEKDSSINDEIDKLRHSATAALSERSDVIIIASVSCIYGLGSPIDYKKMVISLRPGMERERDDVIHKLIEIQYTRNDMDFKRGSFRVRGDVLEVYPAYSEGTAYRIEFFGDEVDRISEIDPLTGVARSLLEHIAIFPASHYVVPRDKMLKATETIAKELEEQVAYFRSEDKLLEAQRISERTNFDIEMMRETGFCSGIENYSRHLTGQEPGQPPCTLFDYFPDDFLIIIDESHMTVPQIRGMYAGDRSRKTTLVEYGFRLPSALDNRPLNFGEFEERIDQLLFVSATPGPYEADHELLRAEQIIRPTGLLDPRVEVRPVNGQIDDLISEVNQVVEKKQKVLVTTLTKRMAEDLTDYMREVGIRVKYLHSDIDTLERSEIIRDMRLDLFDVLVGINLLREGLDIPEIGLVAILDADKEGFLRSETSLIQTIGRAARNADGYVIMYADTITDSMRVAIDETERRRKIQQAYNDEHGITPTSIKKAVRDLIRISRTEEKPVRGMKLQKEPESMSEKELLKLIEKIQKKMQRAAAELDFEQAAELRDQMLSLKKHLYSRDK</sequence>
<reference evidence="18 19" key="1">
    <citation type="submission" date="2023-05" db="EMBL/GenBank/DDBJ databases">
        <title>[ruminococcus] sp. nov., isolated from a pig farm feces dump.</title>
        <authorList>
            <person name="Chang Y.-H."/>
        </authorList>
    </citation>
    <scope>NUCLEOTIDE SEQUENCE [LARGE SCALE GENOMIC DNA]</scope>
    <source>
        <strain evidence="18 19">YH-rum2234</strain>
    </source>
</reference>
<evidence type="ECO:0000256" key="9">
    <source>
        <dbReference type="ARBA" id="ARBA00023204"/>
    </source>
</evidence>
<keyword evidence="12 13" id="KW-0742">SOS response</keyword>
<evidence type="ECO:0000256" key="2">
    <source>
        <dbReference type="ARBA" id="ARBA00008533"/>
    </source>
</evidence>
<feature type="domain" description="Helicase ATP-binding" evidence="16">
    <location>
        <begin position="25"/>
        <end position="182"/>
    </location>
</feature>
<dbReference type="InterPro" id="IPR004807">
    <property type="entry name" value="UvrB"/>
</dbReference>
<dbReference type="CDD" id="cd17916">
    <property type="entry name" value="DEXHc_UvrB"/>
    <property type="match status" value="1"/>
</dbReference>
<dbReference type="GO" id="GO:0005737">
    <property type="term" value="C:cytoplasm"/>
    <property type="evidence" value="ECO:0007669"/>
    <property type="project" value="UniProtKB-SubCell"/>
</dbReference>
<feature type="coiled-coil region" evidence="14">
    <location>
        <begin position="619"/>
        <end position="646"/>
    </location>
</feature>
<evidence type="ECO:0000256" key="12">
    <source>
        <dbReference type="HAMAP-Rule" id="MF_00204"/>
    </source>
</evidence>
<evidence type="ECO:0000256" key="14">
    <source>
        <dbReference type="SAM" id="Coils"/>
    </source>
</evidence>
<keyword evidence="5 12" id="KW-0227">DNA damage</keyword>
<dbReference type="PROSITE" id="PS51194">
    <property type="entry name" value="HELICASE_CTER"/>
    <property type="match status" value="1"/>
</dbReference>
<evidence type="ECO:0000256" key="13">
    <source>
        <dbReference type="RuleBase" id="RU003587"/>
    </source>
</evidence>
<dbReference type="HAMAP" id="MF_00204">
    <property type="entry name" value="UvrB"/>
    <property type="match status" value="1"/>
</dbReference>
<feature type="domain" description="UVR" evidence="15">
    <location>
        <begin position="623"/>
        <end position="658"/>
    </location>
</feature>
<keyword evidence="14" id="KW-0175">Coiled coil</keyword>
<dbReference type="Proteomes" id="UP001300383">
    <property type="component" value="Unassembled WGS sequence"/>
</dbReference>
<dbReference type="InterPro" id="IPR036876">
    <property type="entry name" value="UVR_dom_sf"/>
</dbReference>
<dbReference type="PANTHER" id="PTHR24029">
    <property type="entry name" value="UVRABC SYSTEM PROTEIN B"/>
    <property type="match status" value="1"/>
</dbReference>
<dbReference type="InterPro" id="IPR001943">
    <property type="entry name" value="UVR_dom"/>
</dbReference>
<evidence type="ECO:0000256" key="11">
    <source>
        <dbReference type="ARBA" id="ARBA00029504"/>
    </source>
</evidence>
<dbReference type="GO" id="GO:0009381">
    <property type="term" value="F:excinuclease ABC activity"/>
    <property type="evidence" value="ECO:0007669"/>
    <property type="project" value="UniProtKB-UniRule"/>
</dbReference>
<proteinExistence type="inferred from homology"/>
<dbReference type="PANTHER" id="PTHR24029:SF0">
    <property type="entry name" value="UVRABC SYSTEM PROTEIN B"/>
    <property type="match status" value="1"/>
</dbReference>
<keyword evidence="3 12" id="KW-0963">Cytoplasm</keyword>
<evidence type="ECO:0000313" key="19">
    <source>
        <dbReference type="Proteomes" id="UP001300383"/>
    </source>
</evidence>
<dbReference type="PROSITE" id="PS51192">
    <property type="entry name" value="HELICASE_ATP_BIND_1"/>
    <property type="match status" value="1"/>
</dbReference>
<comment type="caution">
    <text evidence="18">The sequence shown here is derived from an EMBL/GenBank/DDBJ whole genome shotgun (WGS) entry which is preliminary data.</text>
</comment>
<dbReference type="Gene3D" id="6.10.140.240">
    <property type="match status" value="1"/>
</dbReference>
<dbReference type="InterPro" id="IPR001650">
    <property type="entry name" value="Helicase_C-like"/>
</dbReference>
<evidence type="ECO:0000256" key="6">
    <source>
        <dbReference type="ARBA" id="ARBA00022769"/>
    </source>
</evidence>
<dbReference type="SUPFAM" id="SSF46600">
    <property type="entry name" value="C-terminal UvrC-binding domain of UvrB"/>
    <property type="match status" value="1"/>
</dbReference>
<name>A0AAP4BBX5_9FIRM</name>
<gene>
    <name evidence="12 18" type="primary">uvrB</name>
    <name evidence="18" type="ORF">QJ036_10340</name>
</gene>
<dbReference type="CDD" id="cd18790">
    <property type="entry name" value="SF2_C_UvrB"/>
    <property type="match status" value="1"/>
</dbReference>
<dbReference type="InterPro" id="IPR006935">
    <property type="entry name" value="Helicase/UvrB_N"/>
</dbReference>
<evidence type="ECO:0000256" key="4">
    <source>
        <dbReference type="ARBA" id="ARBA00022741"/>
    </source>
</evidence>
<comment type="function">
    <text evidence="12">The UvrABC repair system catalyzes the recognition and processing of DNA lesions. A damage recognition complex composed of 2 UvrA and 2 UvrB subunits scans DNA for abnormalities. Upon binding of the UvrA(2)B(2) complex to a putative damaged site, the DNA wraps around one UvrB monomer. DNA wrap is dependent on ATP binding by UvrB and probably causes local melting of the DNA helix, facilitating insertion of UvrB beta-hairpin between the DNA strands. Then UvrB probes one DNA strand for the presence of a lesion. If a lesion is found the UvrA subunits dissociate and the UvrB-DNA preincision complex is formed. This complex is subsequently bound by UvrC and the second UvrB is released. If no lesion is found, the DNA wraps around the other UvrB subunit that will check the other stand for damage.</text>
</comment>
<dbReference type="InterPro" id="IPR014001">
    <property type="entry name" value="Helicase_ATP-bd"/>
</dbReference>
<dbReference type="Gene3D" id="3.40.50.300">
    <property type="entry name" value="P-loop containing nucleotide triphosphate hydrolases"/>
    <property type="match status" value="3"/>
</dbReference>
<dbReference type="AlphaFoldDB" id="A0AAP4BBX5"/>
<keyword evidence="18" id="KW-0378">Hydrolase</keyword>
<dbReference type="GO" id="GO:0009432">
    <property type="term" value="P:SOS response"/>
    <property type="evidence" value="ECO:0007669"/>
    <property type="project" value="UniProtKB-UniRule"/>
</dbReference>
<dbReference type="GO" id="GO:0005524">
    <property type="term" value="F:ATP binding"/>
    <property type="evidence" value="ECO:0007669"/>
    <property type="project" value="UniProtKB-UniRule"/>
</dbReference>
<dbReference type="NCBIfam" id="TIGR00631">
    <property type="entry name" value="uvrb"/>
    <property type="match status" value="1"/>
</dbReference>
<comment type="subunit">
    <text evidence="10 12 13">Forms a heterotetramer with UvrA during the search for lesions. Interacts with UvrC in an incision complex.</text>
</comment>
<dbReference type="InterPro" id="IPR027417">
    <property type="entry name" value="P-loop_NTPase"/>
</dbReference>
<dbReference type="GO" id="GO:0009380">
    <property type="term" value="C:excinuclease repair complex"/>
    <property type="evidence" value="ECO:0007669"/>
    <property type="project" value="InterPro"/>
</dbReference>
<dbReference type="Pfam" id="PF04851">
    <property type="entry name" value="ResIII"/>
    <property type="match status" value="1"/>
</dbReference>
<keyword evidence="9 12" id="KW-0234">DNA repair</keyword>
<evidence type="ECO:0000256" key="3">
    <source>
        <dbReference type="ARBA" id="ARBA00022490"/>
    </source>
</evidence>
<feature type="domain" description="Helicase C-terminal" evidence="17">
    <location>
        <begin position="429"/>
        <end position="595"/>
    </location>
</feature>
<keyword evidence="8 12" id="KW-0267">Excision nuclease</keyword>
<dbReference type="Pfam" id="PF00271">
    <property type="entry name" value="Helicase_C"/>
    <property type="match status" value="1"/>
</dbReference>
<evidence type="ECO:0000259" key="17">
    <source>
        <dbReference type="PROSITE" id="PS51194"/>
    </source>
</evidence>
<dbReference type="GO" id="GO:0016887">
    <property type="term" value="F:ATP hydrolysis activity"/>
    <property type="evidence" value="ECO:0007669"/>
    <property type="project" value="InterPro"/>
</dbReference>
<comment type="domain">
    <text evidence="12">The beta-hairpin motif is involved in DNA binding.</text>
</comment>
<dbReference type="Gene3D" id="4.10.860.10">
    <property type="entry name" value="UVR domain"/>
    <property type="match status" value="1"/>
</dbReference>
<keyword evidence="19" id="KW-1185">Reference proteome</keyword>
<evidence type="ECO:0000256" key="7">
    <source>
        <dbReference type="ARBA" id="ARBA00022840"/>
    </source>
</evidence>
<dbReference type="Pfam" id="PF12344">
    <property type="entry name" value="UvrB"/>
    <property type="match status" value="1"/>
</dbReference>
<dbReference type="InterPro" id="IPR041471">
    <property type="entry name" value="UvrB_inter"/>
</dbReference>
<dbReference type="GO" id="GO:0003677">
    <property type="term" value="F:DNA binding"/>
    <property type="evidence" value="ECO:0007669"/>
    <property type="project" value="UniProtKB-UniRule"/>
</dbReference>
<evidence type="ECO:0000259" key="16">
    <source>
        <dbReference type="PROSITE" id="PS51192"/>
    </source>
</evidence>
<evidence type="ECO:0000256" key="5">
    <source>
        <dbReference type="ARBA" id="ARBA00022763"/>
    </source>
</evidence>
<feature type="binding site" evidence="12">
    <location>
        <begin position="38"/>
        <end position="45"/>
    </location>
    <ligand>
        <name>ATP</name>
        <dbReference type="ChEBI" id="CHEBI:30616"/>
    </ligand>
</feature>
<keyword evidence="7 12" id="KW-0067">ATP-binding</keyword>
<evidence type="ECO:0000259" key="15">
    <source>
        <dbReference type="PROSITE" id="PS50151"/>
    </source>
</evidence>
<dbReference type="RefSeq" id="WP_283231301.1">
    <property type="nucleotide sequence ID" value="NZ_JASGBQ010000020.1"/>
</dbReference>
<dbReference type="Pfam" id="PF02151">
    <property type="entry name" value="UVR"/>
    <property type="match status" value="1"/>
</dbReference>
<dbReference type="NCBIfam" id="NF003673">
    <property type="entry name" value="PRK05298.1"/>
    <property type="match status" value="1"/>
</dbReference>
<feature type="short sequence motif" description="Beta-hairpin" evidence="12">
    <location>
        <begin position="91"/>
        <end position="114"/>
    </location>
</feature>
<comment type="similarity">
    <text evidence="2 12 13">Belongs to the UvrB family.</text>
</comment>
<comment type="subcellular location">
    <subcellularLocation>
        <location evidence="1 12 13">Cytoplasm</location>
    </subcellularLocation>
</comment>